<protein>
    <recommendedName>
        <fullName evidence="4">FLYWCH-type domain-containing protein</fullName>
    </recommendedName>
</protein>
<name>A0ABQ7QXQ3_PLUXY</name>
<keyword evidence="3" id="KW-0862">Zinc</keyword>
<accession>A0ABQ7QXQ3</accession>
<comment type="caution">
    <text evidence="5">The sequence shown here is derived from an EMBL/GenBank/DDBJ whole genome shotgun (WGS) entry which is preliminary data.</text>
</comment>
<evidence type="ECO:0000259" key="4">
    <source>
        <dbReference type="Pfam" id="PF04500"/>
    </source>
</evidence>
<evidence type="ECO:0000313" key="6">
    <source>
        <dbReference type="Proteomes" id="UP000823941"/>
    </source>
</evidence>
<reference evidence="5 6" key="1">
    <citation type="submission" date="2021-06" db="EMBL/GenBank/DDBJ databases">
        <title>A haploid diamondback moth (Plutella xylostella L.) genome assembly resolves 31 chromosomes and identifies a diamide resistance mutation.</title>
        <authorList>
            <person name="Ward C.M."/>
            <person name="Perry K.D."/>
            <person name="Baker G."/>
            <person name="Powis K."/>
            <person name="Heckel D.G."/>
            <person name="Baxter S.W."/>
        </authorList>
    </citation>
    <scope>NUCLEOTIDE SEQUENCE [LARGE SCALE GENOMIC DNA]</scope>
    <source>
        <strain evidence="5 6">LV</strain>
        <tissue evidence="5">Single pupa</tissue>
    </source>
</reference>
<gene>
    <name evidence="5" type="ORF">JYU34_004328</name>
</gene>
<dbReference type="Gene3D" id="2.20.25.240">
    <property type="match status" value="3"/>
</dbReference>
<keyword evidence="2" id="KW-0863">Zinc-finger</keyword>
<evidence type="ECO:0000256" key="2">
    <source>
        <dbReference type="ARBA" id="ARBA00022771"/>
    </source>
</evidence>
<dbReference type="EMBL" id="JAHIBW010000006">
    <property type="protein sequence ID" value="KAG7309819.1"/>
    <property type="molecule type" value="Genomic_DNA"/>
</dbReference>
<organism evidence="5 6">
    <name type="scientific">Plutella xylostella</name>
    <name type="common">Diamondback moth</name>
    <name type="synonym">Plutella maculipennis</name>
    <dbReference type="NCBI Taxonomy" id="51655"/>
    <lineage>
        <taxon>Eukaryota</taxon>
        <taxon>Metazoa</taxon>
        <taxon>Ecdysozoa</taxon>
        <taxon>Arthropoda</taxon>
        <taxon>Hexapoda</taxon>
        <taxon>Insecta</taxon>
        <taxon>Pterygota</taxon>
        <taxon>Neoptera</taxon>
        <taxon>Endopterygota</taxon>
        <taxon>Lepidoptera</taxon>
        <taxon>Glossata</taxon>
        <taxon>Ditrysia</taxon>
        <taxon>Yponomeutoidea</taxon>
        <taxon>Plutellidae</taxon>
        <taxon>Plutella</taxon>
    </lineage>
</organism>
<dbReference type="Proteomes" id="UP000823941">
    <property type="component" value="Chromosome 6"/>
</dbReference>
<keyword evidence="1" id="KW-0479">Metal-binding</keyword>
<evidence type="ECO:0000313" key="5">
    <source>
        <dbReference type="EMBL" id="KAG7309819.1"/>
    </source>
</evidence>
<dbReference type="InterPro" id="IPR007588">
    <property type="entry name" value="Znf_FLYWCH"/>
</dbReference>
<feature type="domain" description="FLYWCH-type" evidence="4">
    <location>
        <begin position="174"/>
        <end position="232"/>
    </location>
</feature>
<sequence>MVKSRTGKDLLMLDGYTYYQHKHLRDGYRWSCTQMGSRSCRGFLHVDTQMMVVRAQTQHTHPPSTYFLEKIRQKYAELLKESKTSSEDENEAPKYLKIKSIQGHCYRYGKPVALISGKTGLLVDGYPYYRRDRIKRVLHEALYRWCCTKRGCKAYAHVIERDFRVLYVSMNIFMTSRGKERLVYHNYTYYKQSRTKTGFRWGCTKNRWHRCRAYLHLMDDMTIARSNLEHTHTPFGTPIEKTSGHLADEGARYSNNFSKHCKAYLHVTKDHFIQKAFPVHNHEPPSFKKLPSGLSGPIRDGGSRWTCSSNFSKHCKAYLHVDIDHNVVKGNTEHNHLPFKFRMVYDGLYARV</sequence>
<evidence type="ECO:0000256" key="1">
    <source>
        <dbReference type="ARBA" id="ARBA00022723"/>
    </source>
</evidence>
<feature type="domain" description="FLYWCH-type" evidence="4">
    <location>
        <begin position="1"/>
        <end position="61"/>
    </location>
</feature>
<keyword evidence="6" id="KW-1185">Reference proteome</keyword>
<evidence type="ECO:0000256" key="3">
    <source>
        <dbReference type="ARBA" id="ARBA00022833"/>
    </source>
</evidence>
<proteinExistence type="predicted"/>
<dbReference type="Pfam" id="PF04500">
    <property type="entry name" value="FLYWCH"/>
    <property type="match status" value="2"/>
</dbReference>